<protein>
    <submittedName>
        <fullName evidence="1">Uncharacterized protein</fullName>
    </submittedName>
</protein>
<name>A0ABU6TDE8_9FABA</name>
<accession>A0ABU6TDE8</accession>
<comment type="caution">
    <text evidence="1">The sequence shown here is derived from an EMBL/GenBank/DDBJ whole genome shotgun (WGS) entry which is preliminary data.</text>
</comment>
<dbReference type="Proteomes" id="UP001341840">
    <property type="component" value="Unassembled WGS sequence"/>
</dbReference>
<evidence type="ECO:0000313" key="1">
    <source>
        <dbReference type="EMBL" id="MED6146692.1"/>
    </source>
</evidence>
<proteinExistence type="predicted"/>
<evidence type="ECO:0000313" key="2">
    <source>
        <dbReference type="Proteomes" id="UP001341840"/>
    </source>
</evidence>
<dbReference type="EMBL" id="JASCZI010090803">
    <property type="protein sequence ID" value="MED6146692.1"/>
    <property type="molecule type" value="Genomic_DNA"/>
</dbReference>
<organism evidence="1 2">
    <name type="scientific">Stylosanthes scabra</name>
    <dbReference type="NCBI Taxonomy" id="79078"/>
    <lineage>
        <taxon>Eukaryota</taxon>
        <taxon>Viridiplantae</taxon>
        <taxon>Streptophyta</taxon>
        <taxon>Embryophyta</taxon>
        <taxon>Tracheophyta</taxon>
        <taxon>Spermatophyta</taxon>
        <taxon>Magnoliopsida</taxon>
        <taxon>eudicotyledons</taxon>
        <taxon>Gunneridae</taxon>
        <taxon>Pentapetalae</taxon>
        <taxon>rosids</taxon>
        <taxon>fabids</taxon>
        <taxon>Fabales</taxon>
        <taxon>Fabaceae</taxon>
        <taxon>Papilionoideae</taxon>
        <taxon>50 kb inversion clade</taxon>
        <taxon>dalbergioids sensu lato</taxon>
        <taxon>Dalbergieae</taxon>
        <taxon>Pterocarpus clade</taxon>
        <taxon>Stylosanthes</taxon>
    </lineage>
</organism>
<keyword evidence="2" id="KW-1185">Reference proteome</keyword>
<reference evidence="1 2" key="1">
    <citation type="journal article" date="2023" name="Plants (Basel)">
        <title>Bridging the Gap: Combining Genomics and Transcriptomics Approaches to Understand Stylosanthes scabra, an Orphan Legume from the Brazilian Caatinga.</title>
        <authorList>
            <person name="Ferreira-Neto J.R.C."/>
            <person name="da Silva M.D."/>
            <person name="Binneck E."/>
            <person name="de Melo N.F."/>
            <person name="da Silva R.H."/>
            <person name="de Melo A.L.T.M."/>
            <person name="Pandolfi V."/>
            <person name="Bustamante F.O."/>
            <person name="Brasileiro-Vidal A.C."/>
            <person name="Benko-Iseppon A.M."/>
        </authorList>
    </citation>
    <scope>NUCLEOTIDE SEQUENCE [LARGE SCALE GENOMIC DNA]</scope>
    <source>
        <tissue evidence="1">Leaves</tissue>
    </source>
</reference>
<sequence>MFPVPLDALIRLFKCFRVSQAKIGAKVAKESARIEKIAKKSLEAKSSAYAYAPKTDVRTHCHDLGFSSKLEPDPMRTHLRDLCRVVILCPGRGLRCADNLSHRSLSATDGRNGVSLEAVNAMPLPITGGP</sequence>
<gene>
    <name evidence="1" type="ORF">PIB30_036847</name>
</gene>